<dbReference type="GO" id="GO:0003677">
    <property type="term" value="F:DNA binding"/>
    <property type="evidence" value="ECO:0007669"/>
    <property type="project" value="InterPro"/>
</dbReference>
<feature type="region of interest" description="Disordered" evidence="3">
    <location>
        <begin position="79"/>
        <end position="110"/>
    </location>
</feature>
<keyword evidence="1" id="KW-0677">Repeat</keyword>
<proteinExistence type="predicted"/>
<reference evidence="5 6" key="1">
    <citation type="submission" date="2009-08" db="EMBL/GenBank/DDBJ databases">
        <title>The Genome Sequence of Spizellomyces punctatus strain DAOM BR117.</title>
        <authorList>
            <consortium name="The Broad Institute Genome Sequencing Platform"/>
            <person name="Russ C."/>
            <person name="Cuomo C."/>
            <person name="Shea T."/>
            <person name="Young S.K."/>
            <person name="Zeng Q."/>
            <person name="Koehrsen M."/>
            <person name="Haas B."/>
            <person name="Borodovsky M."/>
            <person name="Guigo R."/>
            <person name="Alvarado L."/>
            <person name="Berlin A."/>
            <person name="Bochicchio J."/>
            <person name="Borenstein D."/>
            <person name="Chapman S."/>
            <person name="Chen Z."/>
            <person name="Engels R."/>
            <person name="Freedman E."/>
            <person name="Gellesch M."/>
            <person name="Goldberg J."/>
            <person name="Griggs A."/>
            <person name="Gujja S."/>
            <person name="Heiman D."/>
            <person name="Hepburn T."/>
            <person name="Howarth C."/>
            <person name="Jen D."/>
            <person name="Larson L."/>
            <person name="Lewis B."/>
            <person name="Mehta T."/>
            <person name="Park D."/>
            <person name="Pearson M."/>
            <person name="Roberts A."/>
            <person name="Saif S."/>
            <person name="Shenoy N."/>
            <person name="Sisk P."/>
            <person name="Stolte C."/>
            <person name="Sykes S."/>
            <person name="Thomson T."/>
            <person name="Walk T."/>
            <person name="White J."/>
            <person name="Yandava C."/>
            <person name="Burger G."/>
            <person name="Gray M.W."/>
            <person name="Holland P.W.H."/>
            <person name="King N."/>
            <person name="Lang F.B.F."/>
            <person name="Roger A.J."/>
            <person name="Ruiz-Trillo I."/>
            <person name="Lander E."/>
            <person name="Nusbaum C."/>
        </authorList>
    </citation>
    <scope>NUCLEOTIDE SEQUENCE [LARGE SCALE GENOMIC DNA]</scope>
    <source>
        <strain evidence="5 6">DAOM BR117</strain>
    </source>
</reference>
<dbReference type="AlphaFoldDB" id="A0A0L0HNM3"/>
<feature type="compositionally biased region" description="Polar residues" evidence="3">
    <location>
        <begin position="47"/>
        <end position="58"/>
    </location>
</feature>
<dbReference type="Proteomes" id="UP000053201">
    <property type="component" value="Unassembled WGS sequence"/>
</dbReference>
<dbReference type="PANTHER" id="PTHR43828:SF15">
    <property type="entry name" value="TRANSCRIPTION FACTOR MBP1"/>
    <property type="match status" value="1"/>
</dbReference>
<dbReference type="Gene3D" id="3.10.260.10">
    <property type="entry name" value="Transcription regulator HTH, APSES-type DNA-binding domain"/>
    <property type="match status" value="1"/>
</dbReference>
<dbReference type="PANTHER" id="PTHR43828">
    <property type="entry name" value="ASPARAGINASE"/>
    <property type="match status" value="1"/>
</dbReference>
<dbReference type="GO" id="GO:0000981">
    <property type="term" value="F:DNA-binding transcription factor activity, RNA polymerase II-specific"/>
    <property type="evidence" value="ECO:0007669"/>
    <property type="project" value="UniProtKB-ARBA"/>
</dbReference>
<dbReference type="InterPro" id="IPR003163">
    <property type="entry name" value="Tscrpt_reg_HTH_APSES-type"/>
</dbReference>
<feature type="region of interest" description="Disordered" evidence="3">
    <location>
        <begin position="1"/>
        <end position="61"/>
    </location>
</feature>
<accession>A0A0L0HNM3</accession>
<feature type="compositionally biased region" description="Basic and acidic residues" evidence="3">
    <location>
        <begin position="84"/>
        <end position="110"/>
    </location>
</feature>
<dbReference type="GO" id="GO:0030907">
    <property type="term" value="C:MBF transcription complex"/>
    <property type="evidence" value="ECO:0007669"/>
    <property type="project" value="TreeGrafter"/>
</dbReference>
<protein>
    <recommendedName>
        <fullName evidence="4">HTH APSES-type domain-containing protein</fullName>
    </recommendedName>
</protein>
<evidence type="ECO:0000313" key="6">
    <source>
        <dbReference type="Proteomes" id="UP000053201"/>
    </source>
</evidence>
<dbReference type="STRING" id="645134.A0A0L0HNM3"/>
<dbReference type="GeneID" id="27686443"/>
<keyword evidence="2" id="KW-0040">ANK repeat</keyword>
<name>A0A0L0HNM3_SPIPD</name>
<evidence type="ECO:0000256" key="3">
    <source>
        <dbReference type="SAM" id="MobiDB-lite"/>
    </source>
</evidence>
<dbReference type="SMART" id="SM01252">
    <property type="entry name" value="KilA-N"/>
    <property type="match status" value="1"/>
</dbReference>
<sequence length="342" mass="37951">MLSTQLPDRNLLENGPEDEDSSTILASKPEDMLDEPHPKPRDPASVNDYNESNRNDSTLGLQLPSSLDLLAHAATESFTRKRKMSESDTVDKEKDGSVDDSKRCRADQVSELHSQDPTLLFNLLTQERSNNASLIKDLELLHTSHAAKNLHITQLEAVNEELVNLLVERDRRIEDLVRALVGGAGSSSAAAPRSEPHITTSITLKPSKTIIANVPTTPTDSLPPTPDTTIISPQQPPALSTANWGGIPVYQLHLASTTIMRRKTDSWINVTHVLKAANIPRGSRLRILEKEMHTGEHEKIQGGYGKYQGTWVPLHRAYKLAERYGLLQTLSPIFNVECFIRE</sequence>
<organism evidence="5 6">
    <name type="scientific">Spizellomyces punctatus (strain DAOM BR117)</name>
    <dbReference type="NCBI Taxonomy" id="645134"/>
    <lineage>
        <taxon>Eukaryota</taxon>
        <taxon>Fungi</taxon>
        <taxon>Fungi incertae sedis</taxon>
        <taxon>Chytridiomycota</taxon>
        <taxon>Chytridiomycota incertae sedis</taxon>
        <taxon>Chytridiomycetes</taxon>
        <taxon>Spizellomycetales</taxon>
        <taxon>Spizellomycetaceae</taxon>
        <taxon>Spizellomyces</taxon>
    </lineage>
</organism>
<evidence type="ECO:0000313" key="5">
    <source>
        <dbReference type="EMBL" id="KND02419.1"/>
    </source>
</evidence>
<dbReference type="OrthoDB" id="2143633at2759"/>
<evidence type="ECO:0000256" key="1">
    <source>
        <dbReference type="ARBA" id="ARBA00022737"/>
    </source>
</evidence>
<dbReference type="EMBL" id="KQ257453">
    <property type="protein sequence ID" value="KND02419.1"/>
    <property type="molecule type" value="Genomic_DNA"/>
</dbReference>
<dbReference type="SUPFAM" id="SSF54616">
    <property type="entry name" value="DNA-binding domain of Mlu1-box binding protein MBP1"/>
    <property type="match status" value="1"/>
</dbReference>
<dbReference type="Pfam" id="PF04383">
    <property type="entry name" value="KilA-N"/>
    <property type="match status" value="1"/>
</dbReference>
<dbReference type="InterPro" id="IPR036887">
    <property type="entry name" value="HTH_APSES_sf"/>
</dbReference>
<dbReference type="InterPro" id="IPR018004">
    <property type="entry name" value="KilA/APSES_HTH"/>
</dbReference>
<evidence type="ECO:0000256" key="2">
    <source>
        <dbReference type="ARBA" id="ARBA00023043"/>
    </source>
</evidence>
<dbReference type="InParanoid" id="A0A0L0HNM3"/>
<dbReference type="eggNOG" id="KOG4177">
    <property type="taxonomic scope" value="Eukaryota"/>
</dbReference>
<dbReference type="InterPro" id="IPR051642">
    <property type="entry name" value="SWI6-like"/>
</dbReference>
<evidence type="ECO:0000259" key="4">
    <source>
        <dbReference type="PROSITE" id="PS51299"/>
    </source>
</evidence>
<dbReference type="GO" id="GO:0033309">
    <property type="term" value="C:SBF transcription complex"/>
    <property type="evidence" value="ECO:0007669"/>
    <property type="project" value="TreeGrafter"/>
</dbReference>
<feature type="domain" description="HTH APSES-type" evidence="4">
    <location>
        <begin position="239"/>
        <end position="342"/>
    </location>
</feature>
<gene>
    <name evidence="5" type="ORF">SPPG_02885</name>
</gene>
<keyword evidence="6" id="KW-1185">Reference proteome</keyword>
<dbReference type="PROSITE" id="PS51299">
    <property type="entry name" value="HTH_APSES"/>
    <property type="match status" value="1"/>
</dbReference>
<dbReference type="RefSeq" id="XP_016610458.1">
    <property type="nucleotide sequence ID" value="XM_016751173.1"/>
</dbReference>
<dbReference type="VEuPathDB" id="FungiDB:SPPG_02885"/>
<feature type="compositionally biased region" description="Basic and acidic residues" evidence="3">
    <location>
        <begin position="28"/>
        <end position="42"/>
    </location>
</feature>